<feature type="domain" description="B12-binding" evidence="7">
    <location>
        <begin position="1"/>
        <end position="107"/>
    </location>
</feature>
<organism evidence="9 10">
    <name type="scientific">Methanomicrobium antiquum</name>
    <dbReference type="NCBI Taxonomy" id="487686"/>
    <lineage>
        <taxon>Archaea</taxon>
        <taxon>Methanobacteriati</taxon>
        <taxon>Methanobacteriota</taxon>
        <taxon>Stenosarchaea group</taxon>
        <taxon>Methanomicrobia</taxon>
        <taxon>Methanomicrobiales</taxon>
        <taxon>Methanomicrobiaceae</taxon>
        <taxon>Methanomicrobium</taxon>
    </lineage>
</organism>
<gene>
    <name evidence="9" type="ORF">L1994_07200</name>
</gene>
<dbReference type="PROSITE" id="PS51918">
    <property type="entry name" value="RADICAL_SAM"/>
    <property type="match status" value="1"/>
</dbReference>
<dbReference type="PROSITE" id="PS01278">
    <property type="entry name" value="MTTASE_RADICAL"/>
    <property type="match status" value="1"/>
</dbReference>
<accession>A0AAF0FJY5</accession>
<dbReference type="GO" id="GO:0051539">
    <property type="term" value="F:4 iron, 4 sulfur cluster binding"/>
    <property type="evidence" value="ECO:0007669"/>
    <property type="project" value="UniProtKB-KW"/>
</dbReference>
<dbReference type="Gene3D" id="3.40.50.280">
    <property type="entry name" value="Cobalamin-binding domain"/>
    <property type="match status" value="1"/>
</dbReference>
<evidence type="ECO:0000256" key="3">
    <source>
        <dbReference type="ARBA" id="ARBA00022691"/>
    </source>
</evidence>
<dbReference type="InterPro" id="IPR023404">
    <property type="entry name" value="rSAM_horseshoe"/>
</dbReference>
<dbReference type="EMBL" id="CP091092">
    <property type="protein sequence ID" value="WFN35943.1"/>
    <property type="molecule type" value="Genomic_DNA"/>
</dbReference>
<evidence type="ECO:0000256" key="5">
    <source>
        <dbReference type="ARBA" id="ARBA00023004"/>
    </source>
</evidence>
<dbReference type="SFLD" id="SFLDG01082">
    <property type="entry name" value="B12-binding_domain_containing"/>
    <property type="match status" value="1"/>
</dbReference>
<dbReference type="PROSITE" id="PS51332">
    <property type="entry name" value="B12_BINDING"/>
    <property type="match status" value="1"/>
</dbReference>
<dbReference type="SUPFAM" id="SSF102114">
    <property type="entry name" value="Radical SAM enzymes"/>
    <property type="match status" value="1"/>
</dbReference>
<evidence type="ECO:0000256" key="2">
    <source>
        <dbReference type="ARBA" id="ARBA00022485"/>
    </source>
</evidence>
<dbReference type="PANTHER" id="PTHR43409:SF17">
    <property type="entry name" value="METHYLTHIOTRANSFERASE MJ0865-RELATED"/>
    <property type="match status" value="1"/>
</dbReference>
<keyword evidence="10" id="KW-1185">Reference proteome</keyword>
<sequence length="380" mass="42660">MRVNWRLIKAAKNSYAALYSACEKNDIILNPVESPEDDITLYSLNSINAPHYLEEMKEASCITIAGGPHPSAMRNEVLKYADYVIVGEGEYTLPALIRYIENKSENKFENSRAFLPKGVATKEGYIKNDTCVLLDSYPPFSKVKGYLEISRGCPFKCAYCQTPHLFGGCMRHRSIDSIICASKAYTDVRFLTPNALSYGGDGRSPAYDKITRLLSGFEKDKNLYFGTFPSEVRPEFITQKSIDIILKFCSNKKIHFGAQSASNSVLKRINRGHSAEDVLDAVELCRDNGIMPVVDYIVGLPGESEEDQIHTLNQIKWVCRTGKVHAHYFTPLPGTPLHQKKPAPLIPEVEKTLGKLALSGRVTGSWMNTELRFFRKNKNE</sequence>
<dbReference type="NCBIfam" id="TIGR04013">
    <property type="entry name" value="B12_SAM_MJ_1487"/>
    <property type="match status" value="1"/>
</dbReference>
<dbReference type="PANTHER" id="PTHR43409">
    <property type="entry name" value="ANAEROBIC MAGNESIUM-PROTOPORPHYRIN IX MONOMETHYL ESTER CYCLASE-RELATED"/>
    <property type="match status" value="1"/>
</dbReference>
<dbReference type="InterPro" id="IPR051198">
    <property type="entry name" value="BchE-like"/>
</dbReference>
<dbReference type="InterPro" id="IPR023980">
    <property type="entry name" value="CHP04013_B12-bd/rSAM"/>
</dbReference>
<dbReference type="InterPro" id="IPR058240">
    <property type="entry name" value="rSAM_sf"/>
</dbReference>
<evidence type="ECO:0000256" key="6">
    <source>
        <dbReference type="ARBA" id="ARBA00023014"/>
    </source>
</evidence>
<reference evidence="9" key="1">
    <citation type="submission" date="2022-01" db="EMBL/GenBank/DDBJ databases">
        <title>Complete genome of Methanomicrobium antiquum DSM 21220.</title>
        <authorList>
            <person name="Chen S.-C."/>
            <person name="You Y.-T."/>
            <person name="Zhou Y.-Z."/>
            <person name="Lai M.-C."/>
        </authorList>
    </citation>
    <scope>NUCLEOTIDE SEQUENCE</scope>
    <source>
        <strain evidence="9">DSM 21220</strain>
    </source>
</reference>
<evidence type="ECO:0000313" key="9">
    <source>
        <dbReference type="EMBL" id="WFN35943.1"/>
    </source>
</evidence>
<keyword evidence="4" id="KW-0479">Metal-binding</keyword>
<keyword evidence="2" id="KW-0004">4Fe-4S</keyword>
<dbReference type="InterPro" id="IPR006638">
    <property type="entry name" value="Elp3/MiaA/NifB-like_rSAM"/>
</dbReference>
<dbReference type="RefSeq" id="WP_278098782.1">
    <property type="nucleotide sequence ID" value="NZ_CP091092.1"/>
</dbReference>
<dbReference type="Pfam" id="PF04055">
    <property type="entry name" value="Radical_SAM"/>
    <property type="match status" value="1"/>
</dbReference>
<evidence type="ECO:0000313" key="10">
    <source>
        <dbReference type="Proteomes" id="UP001218895"/>
    </source>
</evidence>
<dbReference type="SMART" id="SM00729">
    <property type="entry name" value="Elp3"/>
    <property type="match status" value="1"/>
</dbReference>
<dbReference type="CDD" id="cd01335">
    <property type="entry name" value="Radical_SAM"/>
    <property type="match status" value="1"/>
</dbReference>
<protein>
    <submittedName>
        <fullName evidence="9">TIGR04013 family B12-binding domain/radical SAM domain-containing protein</fullName>
    </submittedName>
</protein>
<dbReference type="InterPro" id="IPR007197">
    <property type="entry name" value="rSAM"/>
</dbReference>
<proteinExistence type="predicted"/>
<evidence type="ECO:0000259" key="8">
    <source>
        <dbReference type="PROSITE" id="PS51918"/>
    </source>
</evidence>
<keyword evidence="3" id="KW-0949">S-adenosyl-L-methionine</keyword>
<dbReference type="InterPro" id="IPR006158">
    <property type="entry name" value="Cobalamin-bd"/>
</dbReference>
<dbReference type="GO" id="GO:0031419">
    <property type="term" value="F:cobalamin binding"/>
    <property type="evidence" value="ECO:0007669"/>
    <property type="project" value="InterPro"/>
</dbReference>
<name>A0AAF0FJY5_9EURY</name>
<dbReference type="GeneID" id="79950172"/>
<dbReference type="KEGG" id="manq:L1994_07200"/>
<dbReference type="SFLD" id="SFLDS00029">
    <property type="entry name" value="Radical_SAM"/>
    <property type="match status" value="1"/>
</dbReference>
<feature type="domain" description="Radical SAM core" evidence="8">
    <location>
        <begin position="139"/>
        <end position="370"/>
    </location>
</feature>
<dbReference type="Gene3D" id="3.80.30.20">
    <property type="entry name" value="tm_1862 like domain"/>
    <property type="match status" value="1"/>
</dbReference>
<comment type="cofactor">
    <cofactor evidence="1">
        <name>[4Fe-4S] cluster</name>
        <dbReference type="ChEBI" id="CHEBI:49883"/>
    </cofactor>
</comment>
<evidence type="ECO:0000256" key="4">
    <source>
        <dbReference type="ARBA" id="ARBA00022723"/>
    </source>
</evidence>
<dbReference type="GO" id="GO:0046872">
    <property type="term" value="F:metal ion binding"/>
    <property type="evidence" value="ECO:0007669"/>
    <property type="project" value="UniProtKB-KW"/>
</dbReference>
<evidence type="ECO:0000259" key="7">
    <source>
        <dbReference type="PROSITE" id="PS51332"/>
    </source>
</evidence>
<dbReference type="GO" id="GO:0003824">
    <property type="term" value="F:catalytic activity"/>
    <property type="evidence" value="ECO:0007669"/>
    <property type="project" value="InterPro"/>
</dbReference>
<dbReference type="InterPro" id="IPR020612">
    <property type="entry name" value="Methylthiotransferase_CS"/>
</dbReference>
<keyword evidence="5" id="KW-0408">Iron</keyword>
<dbReference type="Proteomes" id="UP001218895">
    <property type="component" value="Chromosome"/>
</dbReference>
<dbReference type="AlphaFoldDB" id="A0AAF0FJY5"/>
<keyword evidence="6" id="KW-0411">Iron-sulfur</keyword>
<evidence type="ECO:0000256" key="1">
    <source>
        <dbReference type="ARBA" id="ARBA00001966"/>
    </source>
</evidence>